<evidence type="ECO:0000313" key="2">
    <source>
        <dbReference type="Proteomes" id="UP000310687"/>
    </source>
</evidence>
<name>A0A4S8XQS8_AURPU</name>
<evidence type="ECO:0000313" key="1">
    <source>
        <dbReference type="EMBL" id="THW40275.1"/>
    </source>
</evidence>
<dbReference type="AlphaFoldDB" id="A0A4S8XQS8"/>
<accession>A0A4S8XQS8</accession>
<dbReference type="EMBL" id="QZAL01000082">
    <property type="protein sequence ID" value="THW40275.1"/>
    <property type="molecule type" value="Genomic_DNA"/>
</dbReference>
<dbReference type="Proteomes" id="UP000310687">
    <property type="component" value="Unassembled WGS sequence"/>
</dbReference>
<proteinExistence type="predicted"/>
<protein>
    <submittedName>
        <fullName evidence="1">Uncharacterized protein</fullName>
    </submittedName>
</protein>
<organism evidence="1 2">
    <name type="scientific">Aureobasidium pullulans</name>
    <name type="common">Black yeast</name>
    <name type="synonym">Pullularia pullulans</name>
    <dbReference type="NCBI Taxonomy" id="5580"/>
    <lineage>
        <taxon>Eukaryota</taxon>
        <taxon>Fungi</taxon>
        <taxon>Dikarya</taxon>
        <taxon>Ascomycota</taxon>
        <taxon>Pezizomycotina</taxon>
        <taxon>Dothideomycetes</taxon>
        <taxon>Dothideomycetidae</taxon>
        <taxon>Dothideales</taxon>
        <taxon>Saccotheciaceae</taxon>
        <taxon>Aureobasidium</taxon>
    </lineage>
</organism>
<comment type="caution">
    <text evidence="1">The sequence shown here is derived from an EMBL/GenBank/DDBJ whole genome shotgun (WGS) entry which is preliminary data.</text>
</comment>
<sequence length="72" mass="8546">MQSFVTHMLQKCTMILRSVQPSTESVITKQYQAWPWEMARSDRIWHTGRLFFSNPRLCHSCLLSQLIVYTQV</sequence>
<gene>
    <name evidence="1" type="ORF">D6D22_05921</name>
</gene>
<reference evidence="1 2" key="1">
    <citation type="submission" date="2018-10" db="EMBL/GenBank/DDBJ databases">
        <title>Fifty Aureobasidium pullulans genomes reveal a recombining polyextremotolerant generalist.</title>
        <authorList>
            <person name="Gostincar C."/>
            <person name="Turk M."/>
            <person name="Zajc J."/>
            <person name="Gunde-Cimerman N."/>
        </authorList>
    </citation>
    <scope>NUCLEOTIDE SEQUENCE [LARGE SCALE GENOMIC DNA]</scope>
    <source>
        <strain evidence="1 2">EXF-11013</strain>
    </source>
</reference>